<dbReference type="EMBL" id="MU273491">
    <property type="protein sequence ID" value="KAI0034983.1"/>
    <property type="molecule type" value="Genomic_DNA"/>
</dbReference>
<reference evidence="1" key="2">
    <citation type="journal article" date="2022" name="New Phytol.">
        <title>Evolutionary transition to the ectomycorrhizal habit in the genomes of a hyperdiverse lineage of mushroom-forming fungi.</title>
        <authorList>
            <person name="Looney B."/>
            <person name="Miyauchi S."/>
            <person name="Morin E."/>
            <person name="Drula E."/>
            <person name="Courty P.E."/>
            <person name="Kohler A."/>
            <person name="Kuo A."/>
            <person name="LaButti K."/>
            <person name="Pangilinan J."/>
            <person name="Lipzen A."/>
            <person name="Riley R."/>
            <person name="Andreopoulos W."/>
            <person name="He G."/>
            <person name="Johnson J."/>
            <person name="Nolan M."/>
            <person name="Tritt A."/>
            <person name="Barry K.W."/>
            <person name="Grigoriev I.V."/>
            <person name="Nagy L.G."/>
            <person name="Hibbett D."/>
            <person name="Henrissat B."/>
            <person name="Matheny P.B."/>
            <person name="Labbe J."/>
            <person name="Martin F.M."/>
        </authorList>
    </citation>
    <scope>NUCLEOTIDE SEQUENCE</scope>
    <source>
        <strain evidence="1">EC-137</strain>
    </source>
</reference>
<sequence>MSPAPPPRRPSRNMPAVIRVSDAQRPAKTSSLVSSDSDSDEEPLRRYVPGGYHPVCIGDDLGGAYRILRKLGWSARSTVWMVENRIDGTLASLEVLTATATASTGHTTLGLLRRIRAFPDDPGYPHIAHLHAHFYVSGPHGRHLCLVSDLVAQPVAALMARSPRHRIPPTLVRTIVKQAARALGYLHRCGVLYTGAPFPRPSPVHARNITPSLRIKPDVRATALAFVLPPHIDKWALLCDTAHRHSTTHRGPTGARITRFQTQRIPYIMPAAGEAAWGDLRVKLVDVGAAACWLDPLLLERPDVVRSTALRPPELYADVPDWGPPVDVWGLGCLAFELALGRSLVPIGTDAFSVPYLHVLQLGPYPPALLDRARVQPFPSPPLLTRVLTARTTHRVSLLRTAHALGPRFASFLETALTLDPADRPRIRDLLAHPWFADEGALDRGIGAHGLSEERGESGTFYGEPEACTVRLVPPRLEHGPEECGLLPMVEGRNVRSRA</sequence>
<evidence type="ECO:0000313" key="2">
    <source>
        <dbReference type="Proteomes" id="UP000814128"/>
    </source>
</evidence>
<organism evidence="1 2">
    <name type="scientific">Vararia minispora EC-137</name>
    <dbReference type="NCBI Taxonomy" id="1314806"/>
    <lineage>
        <taxon>Eukaryota</taxon>
        <taxon>Fungi</taxon>
        <taxon>Dikarya</taxon>
        <taxon>Basidiomycota</taxon>
        <taxon>Agaricomycotina</taxon>
        <taxon>Agaricomycetes</taxon>
        <taxon>Russulales</taxon>
        <taxon>Lachnocladiaceae</taxon>
        <taxon>Vararia</taxon>
    </lineage>
</organism>
<gene>
    <name evidence="1" type="ORF">K488DRAFT_83445</name>
</gene>
<reference evidence="1" key="1">
    <citation type="submission" date="2021-02" db="EMBL/GenBank/DDBJ databases">
        <authorList>
            <consortium name="DOE Joint Genome Institute"/>
            <person name="Ahrendt S."/>
            <person name="Looney B.P."/>
            <person name="Miyauchi S."/>
            <person name="Morin E."/>
            <person name="Drula E."/>
            <person name="Courty P.E."/>
            <person name="Chicoki N."/>
            <person name="Fauchery L."/>
            <person name="Kohler A."/>
            <person name="Kuo A."/>
            <person name="Labutti K."/>
            <person name="Pangilinan J."/>
            <person name="Lipzen A."/>
            <person name="Riley R."/>
            <person name="Andreopoulos W."/>
            <person name="He G."/>
            <person name="Johnson J."/>
            <person name="Barry K.W."/>
            <person name="Grigoriev I.V."/>
            <person name="Nagy L."/>
            <person name="Hibbett D."/>
            <person name="Henrissat B."/>
            <person name="Matheny P.B."/>
            <person name="Labbe J."/>
            <person name="Martin F."/>
        </authorList>
    </citation>
    <scope>NUCLEOTIDE SEQUENCE</scope>
    <source>
        <strain evidence="1">EC-137</strain>
    </source>
</reference>
<protein>
    <submittedName>
        <fullName evidence="1">Kinase-like domain-containing protein</fullName>
    </submittedName>
</protein>
<accession>A0ACB8QTG9</accession>
<dbReference type="Proteomes" id="UP000814128">
    <property type="component" value="Unassembled WGS sequence"/>
</dbReference>
<evidence type="ECO:0000313" key="1">
    <source>
        <dbReference type="EMBL" id="KAI0034983.1"/>
    </source>
</evidence>
<name>A0ACB8QTG9_9AGAM</name>
<proteinExistence type="predicted"/>
<keyword evidence="2" id="KW-1185">Reference proteome</keyword>
<comment type="caution">
    <text evidence="1">The sequence shown here is derived from an EMBL/GenBank/DDBJ whole genome shotgun (WGS) entry which is preliminary data.</text>
</comment>